<feature type="domain" description="Outer membrane protein beta-barrel" evidence="7">
    <location>
        <begin position="28"/>
        <end position="258"/>
    </location>
</feature>
<dbReference type="EMBL" id="WQNE01000010">
    <property type="protein sequence ID" value="MVT74300.1"/>
    <property type="molecule type" value="Genomic_DNA"/>
</dbReference>
<dbReference type="SUPFAM" id="SSF56925">
    <property type="entry name" value="OMPA-like"/>
    <property type="match status" value="1"/>
</dbReference>
<keyword evidence="3" id="KW-0472">Membrane</keyword>
<gene>
    <name evidence="8" type="ORF">GPL20_14840</name>
</gene>
<accession>A0A844TI67</accession>
<sequence>MSSVIALTELLESRAMKKIVVALIATTALSSAASAADLAAHYTKAPVAAPITDWTGVYLGVSAGGAWGTNEWSSDETAPYRPGSYNTSGWTAGGIVGANIQVRNTVLGVEFDGNWADVSSSRAIGTPFNGLATNIASIDNKIDWTAHARARLGYSFGNWLPFVAGGAAIAGVHDNLNFIAPTAFNGVAYSGYSNSATRVGFTVGSGIDFKVTPNVIARGEYLYDNFGNTSGRLGPPTFDNQVFTLDTHAVRAALMYKFD</sequence>
<name>A0A844TI67_9BRAD</name>
<dbReference type="GO" id="GO:0009279">
    <property type="term" value="C:cell outer membrane"/>
    <property type="evidence" value="ECO:0007669"/>
    <property type="project" value="UniProtKB-SubCell"/>
</dbReference>
<protein>
    <submittedName>
        <fullName evidence="8">Outer membrane beta-barrel protein</fullName>
    </submittedName>
</protein>
<comment type="subcellular location">
    <subcellularLocation>
        <location evidence="1">Cell outer membrane</location>
    </subcellularLocation>
</comment>
<evidence type="ECO:0000256" key="6">
    <source>
        <dbReference type="SAM" id="SignalP"/>
    </source>
</evidence>
<dbReference type="PANTHER" id="PTHR34001">
    <property type="entry name" value="BLL7405 PROTEIN"/>
    <property type="match status" value="1"/>
</dbReference>
<keyword evidence="4" id="KW-0998">Cell outer membrane</keyword>
<evidence type="ECO:0000256" key="1">
    <source>
        <dbReference type="ARBA" id="ARBA00004442"/>
    </source>
</evidence>
<feature type="chain" id="PRO_5032959079" evidence="6">
    <location>
        <begin position="36"/>
        <end position="259"/>
    </location>
</feature>
<comment type="similarity">
    <text evidence="5">Belongs to the Omp25/RopB family.</text>
</comment>
<dbReference type="InterPro" id="IPR027385">
    <property type="entry name" value="Beta-barrel_OMP"/>
</dbReference>
<evidence type="ECO:0000256" key="2">
    <source>
        <dbReference type="ARBA" id="ARBA00022729"/>
    </source>
</evidence>
<dbReference type="AlphaFoldDB" id="A0A844TI67"/>
<keyword evidence="2 6" id="KW-0732">Signal</keyword>
<organism evidence="8 9">
    <name type="scientific">Bradyrhizobium cajani</name>
    <dbReference type="NCBI Taxonomy" id="1928661"/>
    <lineage>
        <taxon>Bacteria</taxon>
        <taxon>Pseudomonadati</taxon>
        <taxon>Pseudomonadota</taxon>
        <taxon>Alphaproteobacteria</taxon>
        <taxon>Hyphomicrobiales</taxon>
        <taxon>Nitrobacteraceae</taxon>
        <taxon>Bradyrhizobium</taxon>
    </lineage>
</organism>
<comment type="caution">
    <text evidence="8">The sequence shown here is derived from an EMBL/GenBank/DDBJ whole genome shotgun (WGS) entry which is preliminary data.</text>
</comment>
<dbReference type="PANTHER" id="PTHR34001:SF3">
    <property type="entry name" value="BLL7405 PROTEIN"/>
    <property type="match status" value="1"/>
</dbReference>
<evidence type="ECO:0000313" key="8">
    <source>
        <dbReference type="EMBL" id="MVT74300.1"/>
    </source>
</evidence>
<evidence type="ECO:0000259" key="7">
    <source>
        <dbReference type="Pfam" id="PF13505"/>
    </source>
</evidence>
<dbReference type="Pfam" id="PF13505">
    <property type="entry name" value="OMP_b-brl"/>
    <property type="match status" value="1"/>
</dbReference>
<dbReference type="InterPro" id="IPR051692">
    <property type="entry name" value="OMP-like"/>
</dbReference>
<evidence type="ECO:0000256" key="5">
    <source>
        <dbReference type="ARBA" id="ARBA00038306"/>
    </source>
</evidence>
<dbReference type="Gene3D" id="2.40.160.20">
    <property type="match status" value="1"/>
</dbReference>
<evidence type="ECO:0000256" key="3">
    <source>
        <dbReference type="ARBA" id="ARBA00023136"/>
    </source>
</evidence>
<evidence type="ECO:0000313" key="9">
    <source>
        <dbReference type="Proteomes" id="UP000449969"/>
    </source>
</evidence>
<feature type="signal peptide" evidence="6">
    <location>
        <begin position="1"/>
        <end position="35"/>
    </location>
</feature>
<reference evidence="8 9" key="1">
    <citation type="submission" date="2019-12" db="EMBL/GenBank/DDBJ databases">
        <title>Draft genome sequences Bradyrhizobium cajani AMBPC1010, Bradyrhizobium pachyrhizi AMBPC1040 and Bradyrhizobium yuanmingense ALSPC3051, three plant growth promoting strains isolated from nodules of Cajanus cajan L. in Dominican Republic.</title>
        <authorList>
            <person name="Flores-Felix J.D."/>
            <person name="Araujo J."/>
            <person name="Diaz-Alcantara C."/>
            <person name="Gonzalez-Andres F."/>
            <person name="Velazquez E."/>
        </authorList>
    </citation>
    <scope>NUCLEOTIDE SEQUENCE [LARGE SCALE GENOMIC DNA]</scope>
    <source>
        <strain evidence="8 9">1010</strain>
    </source>
</reference>
<evidence type="ECO:0000256" key="4">
    <source>
        <dbReference type="ARBA" id="ARBA00023237"/>
    </source>
</evidence>
<proteinExistence type="inferred from homology"/>
<dbReference type="InterPro" id="IPR011250">
    <property type="entry name" value="OMP/PagP_B-barrel"/>
</dbReference>
<dbReference type="Proteomes" id="UP000449969">
    <property type="component" value="Unassembled WGS sequence"/>
</dbReference>
<keyword evidence="9" id="KW-1185">Reference proteome</keyword>